<dbReference type="InterPro" id="IPR013424">
    <property type="entry name" value="Ice-binding_C"/>
</dbReference>
<dbReference type="EMBL" id="CP034464">
    <property type="protein sequence ID" value="AZP10934.1"/>
    <property type="molecule type" value="Genomic_DNA"/>
</dbReference>
<sequence length="209" mass="21937">MCVAHPPPFRRDISMFKLIKLTLSLAPKFLGALSLVAGLSISAAANASVIKLTVAEDDPKTFGFGNTFTKQAIFFDTFSFSFGGTSDLSFSLISFPATAKKDISGLSFELFHDIAGKNSQSMGFFGQANTLVIGSSSPLDHDFLKVAAGNYHVDIKGNAYGTGGGTYAGSMTVSAVPEPETYAMMLAGLGLIAVLSRRRKNVGPSAFAA</sequence>
<dbReference type="Pfam" id="PF07589">
    <property type="entry name" value="PEP-CTERM"/>
    <property type="match status" value="1"/>
</dbReference>
<evidence type="ECO:0000313" key="2">
    <source>
        <dbReference type="EMBL" id="AZP10934.1"/>
    </source>
</evidence>
<proteinExistence type="predicted"/>
<gene>
    <name evidence="2" type="ORF">EJN92_02215</name>
</gene>
<evidence type="ECO:0000259" key="1">
    <source>
        <dbReference type="Pfam" id="PF07589"/>
    </source>
</evidence>
<feature type="domain" description="Ice-binding protein C-terminal" evidence="1">
    <location>
        <begin position="175"/>
        <end position="199"/>
    </location>
</feature>
<organism evidence="2 3">
    <name type="scientific">Undibacterium parvum</name>
    <dbReference type="NCBI Taxonomy" id="401471"/>
    <lineage>
        <taxon>Bacteria</taxon>
        <taxon>Pseudomonadati</taxon>
        <taxon>Pseudomonadota</taxon>
        <taxon>Betaproteobacteria</taxon>
        <taxon>Burkholderiales</taxon>
        <taxon>Oxalobacteraceae</taxon>
        <taxon>Undibacterium</taxon>
    </lineage>
</organism>
<dbReference type="NCBIfam" id="NF038126">
    <property type="entry name" value="PEP_CTERM_FxDxF"/>
    <property type="match status" value="1"/>
</dbReference>
<protein>
    <submittedName>
        <fullName evidence="2">PEP-CTERM sorting domain-containing protein</fullName>
    </submittedName>
</protein>
<evidence type="ECO:0000313" key="3">
    <source>
        <dbReference type="Proteomes" id="UP000275663"/>
    </source>
</evidence>
<keyword evidence="3" id="KW-1185">Reference proteome</keyword>
<dbReference type="NCBIfam" id="TIGR02595">
    <property type="entry name" value="PEP_CTERM"/>
    <property type="match status" value="1"/>
</dbReference>
<dbReference type="Proteomes" id="UP000275663">
    <property type="component" value="Chromosome"/>
</dbReference>
<name>A0A3Q9BNE5_9BURK</name>
<accession>A0A3Q9BNE5</accession>
<dbReference type="AlphaFoldDB" id="A0A3Q9BNE5"/>
<reference evidence="2 3" key="1">
    <citation type="journal article" date="2011" name="Int. J. Syst. Evol. Microbiol.">
        <title>Description of Undibacterium oligocarboniphilum sp. nov., isolated from purified water, and Undibacterium pigrum strain CCUG 49012 as the type strain of Undibacterium parvum sp. nov., and emended descriptions of the genus Undibacterium and the species Undibacterium pigrum.</title>
        <authorList>
            <person name="Eder W."/>
            <person name="Wanner G."/>
            <person name="Ludwig W."/>
            <person name="Busse H.J."/>
            <person name="Ziemke-Kageler F."/>
            <person name="Lang E."/>
        </authorList>
    </citation>
    <scope>NUCLEOTIDE SEQUENCE [LARGE SCALE GENOMIC DNA]</scope>
    <source>
        <strain evidence="2 3">DSM 23061</strain>
    </source>
</reference>
<dbReference type="KEGG" id="upv:EJN92_02215"/>